<proteinExistence type="predicted"/>
<organism evidence="3 4">
    <name type="scientific">Mortierella alpina</name>
    <name type="common">Oleaginous fungus</name>
    <name type="synonym">Mortierella renispora</name>
    <dbReference type="NCBI Taxonomy" id="64518"/>
    <lineage>
        <taxon>Eukaryota</taxon>
        <taxon>Fungi</taxon>
        <taxon>Fungi incertae sedis</taxon>
        <taxon>Mucoromycota</taxon>
        <taxon>Mortierellomycotina</taxon>
        <taxon>Mortierellomycetes</taxon>
        <taxon>Mortierellales</taxon>
        <taxon>Mortierellaceae</taxon>
        <taxon>Mortierella</taxon>
    </lineage>
</organism>
<sequence>MRLSKTLLISAALAAFMAVAVAQDAPPATDSNGDTSVAAPTTSNDASDAIFFADDDDGSDDPEVTPDTAVDGDDNGDDDGADGEEEDSNAVHGDNDDGDAEEEGDDSEDQQASSLVKRASHRRRRAVPRKTIAIESKKSFCLLLPPKAGGDIAKSEGGAIAYCINPHTSTTPGALKFPSGFIKSAHLRHNRGAHDYVQVTGRIDRTKYKLLKNDQGGQNDIKSTKGSACAGYNHFVQLIEPNDNIYCLRCCIRKEDCPTGKSEKGCRAIISNGNYN</sequence>
<dbReference type="AlphaFoldDB" id="A0A9P6IUG9"/>
<reference evidence="3" key="1">
    <citation type="journal article" date="2020" name="Fungal Divers.">
        <title>Resolving the Mortierellaceae phylogeny through synthesis of multi-gene phylogenetics and phylogenomics.</title>
        <authorList>
            <person name="Vandepol N."/>
            <person name="Liber J."/>
            <person name="Desiro A."/>
            <person name="Na H."/>
            <person name="Kennedy M."/>
            <person name="Barry K."/>
            <person name="Grigoriev I.V."/>
            <person name="Miller A.N."/>
            <person name="O'Donnell K."/>
            <person name="Stajich J.E."/>
            <person name="Bonito G."/>
        </authorList>
    </citation>
    <scope>NUCLEOTIDE SEQUENCE</scope>
    <source>
        <strain evidence="3">CK1249</strain>
    </source>
</reference>
<keyword evidence="2" id="KW-0732">Signal</keyword>
<feature type="compositionally biased region" description="Basic residues" evidence="1">
    <location>
        <begin position="118"/>
        <end position="128"/>
    </location>
</feature>
<dbReference type="OrthoDB" id="3044029at2759"/>
<feature type="chain" id="PRO_5040449534" evidence="2">
    <location>
        <begin position="23"/>
        <end position="276"/>
    </location>
</feature>
<feature type="compositionally biased region" description="Polar residues" evidence="1">
    <location>
        <begin position="29"/>
        <end position="44"/>
    </location>
</feature>
<evidence type="ECO:0000313" key="4">
    <source>
        <dbReference type="Proteomes" id="UP000738359"/>
    </source>
</evidence>
<evidence type="ECO:0000256" key="2">
    <source>
        <dbReference type="SAM" id="SignalP"/>
    </source>
</evidence>
<comment type="caution">
    <text evidence="3">The sequence shown here is derived from an EMBL/GenBank/DDBJ whole genome shotgun (WGS) entry which is preliminary data.</text>
</comment>
<dbReference type="EMBL" id="JAAAHY010001527">
    <property type="protein sequence ID" value="KAF9948454.1"/>
    <property type="molecule type" value="Genomic_DNA"/>
</dbReference>
<accession>A0A9P6IUG9</accession>
<feature type="region of interest" description="Disordered" evidence="1">
    <location>
        <begin position="25"/>
        <end position="129"/>
    </location>
</feature>
<dbReference type="Proteomes" id="UP000738359">
    <property type="component" value="Unassembled WGS sequence"/>
</dbReference>
<feature type="signal peptide" evidence="2">
    <location>
        <begin position="1"/>
        <end position="22"/>
    </location>
</feature>
<feature type="compositionally biased region" description="Acidic residues" evidence="1">
    <location>
        <begin position="96"/>
        <end position="109"/>
    </location>
</feature>
<keyword evidence="4" id="KW-1185">Reference proteome</keyword>
<evidence type="ECO:0000256" key="1">
    <source>
        <dbReference type="SAM" id="MobiDB-lite"/>
    </source>
</evidence>
<feature type="compositionally biased region" description="Acidic residues" evidence="1">
    <location>
        <begin position="53"/>
        <end position="88"/>
    </location>
</feature>
<evidence type="ECO:0000313" key="3">
    <source>
        <dbReference type="EMBL" id="KAF9948454.1"/>
    </source>
</evidence>
<protein>
    <submittedName>
        <fullName evidence="3">Uncharacterized protein</fullName>
    </submittedName>
</protein>
<gene>
    <name evidence="3" type="ORF">BGZ70_002213</name>
</gene>
<name>A0A9P6IUG9_MORAP</name>